<evidence type="ECO:0000256" key="2">
    <source>
        <dbReference type="ARBA" id="ARBA00022777"/>
    </source>
</evidence>
<dbReference type="InterPro" id="IPR000700">
    <property type="entry name" value="PAS-assoc_C"/>
</dbReference>
<name>A0A971M5D9_9BACT</name>
<dbReference type="CDD" id="cd16917">
    <property type="entry name" value="HATPase_UhpB-NarQ-NarX-like"/>
    <property type="match status" value="1"/>
</dbReference>
<dbReference type="InterPro" id="IPR050482">
    <property type="entry name" value="Sensor_HK_TwoCompSys"/>
</dbReference>
<dbReference type="GO" id="GO:0000155">
    <property type="term" value="F:phosphorelay sensor kinase activity"/>
    <property type="evidence" value="ECO:0007669"/>
    <property type="project" value="InterPro"/>
</dbReference>
<dbReference type="InterPro" id="IPR000014">
    <property type="entry name" value="PAS"/>
</dbReference>
<dbReference type="Pfam" id="PF00989">
    <property type="entry name" value="PAS"/>
    <property type="match status" value="1"/>
</dbReference>
<dbReference type="Gene3D" id="3.30.450.20">
    <property type="entry name" value="PAS domain"/>
    <property type="match status" value="2"/>
</dbReference>
<dbReference type="Pfam" id="PF08447">
    <property type="entry name" value="PAS_3"/>
    <property type="match status" value="1"/>
</dbReference>
<dbReference type="PROSITE" id="PS50109">
    <property type="entry name" value="HIS_KIN"/>
    <property type="match status" value="1"/>
</dbReference>
<dbReference type="GO" id="GO:0046983">
    <property type="term" value="F:protein dimerization activity"/>
    <property type="evidence" value="ECO:0007669"/>
    <property type="project" value="InterPro"/>
</dbReference>
<dbReference type="InterPro" id="IPR011712">
    <property type="entry name" value="Sig_transdc_His_kin_sub3_dim/P"/>
</dbReference>
<dbReference type="PANTHER" id="PTHR24421">
    <property type="entry name" value="NITRATE/NITRITE SENSOR PROTEIN NARX-RELATED"/>
    <property type="match status" value="1"/>
</dbReference>
<dbReference type="SMART" id="SM00091">
    <property type="entry name" value="PAS"/>
    <property type="match status" value="2"/>
</dbReference>
<evidence type="ECO:0000313" key="9">
    <source>
        <dbReference type="Proteomes" id="UP000777265"/>
    </source>
</evidence>
<feature type="domain" description="PAC" evidence="7">
    <location>
        <begin position="102"/>
        <end position="152"/>
    </location>
</feature>
<dbReference type="NCBIfam" id="TIGR00229">
    <property type="entry name" value="sensory_box"/>
    <property type="match status" value="2"/>
</dbReference>
<dbReference type="Proteomes" id="UP000777265">
    <property type="component" value="Unassembled WGS sequence"/>
</dbReference>
<reference evidence="8" key="2">
    <citation type="submission" date="2020-01" db="EMBL/GenBank/DDBJ databases">
        <authorList>
            <person name="Campanaro S."/>
        </authorList>
    </citation>
    <scope>NUCLEOTIDE SEQUENCE</scope>
    <source>
        <strain evidence="8">AS06rmzACSIP_7</strain>
    </source>
</reference>
<dbReference type="InterPro" id="IPR036890">
    <property type="entry name" value="HATPase_C_sf"/>
</dbReference>
<dbReference type="InterPro" id="IPR005467">
    <property type="entry name" value="His_kinase_dom"/>
</dbReference>
<sequence length="513" mass="58311">MVMKKREPETIQASRGKSPHEGLHTAEPSEGELYKTLADNLQAGVYIVQNKKFQFVNHYLQKHTGYTEAEMLGMDPLSVIHPVDRRVAAKNADNMLTGVRVSPYKYRLMTKQGQIRWIMETVTPITFKAEKAVLGNCMDITEQKEVKKSLQELDALKASILDAIPQAVVGLQNRRINFANTAVEEVFGWRPEDLIGKSVTLFYRNEKEAEEIGRYFYTTLEHQRTFVSEFNCRRKDGRDILCRMRSSRIGQKLTKERRIVITYEDITEQRRAEEELANSREQLRNLSIYLQSVREKESTRIAREIHDELGQSLTAIQMDLAWLDSRLSPGDLSLSTKIQHMKRLVDTTVDSVHRISTELRPILLDDLGLTAAMEWQVQEFEERTGVQCRARLDCKDNSIEKDLATTLFRIFQETLTNIARHAGATSVKVRLTQKANELHLDVSDNGKGITPEQIDDPKSFGIVGIRERVNLWGGTVSIKGKPKKGTTIKVRIPLTLSMGASAGQRKAGNRGDT</sequence>
<dbReference type="Gene3D" id="1.20.5.1930">
    <property type="match status" value="1"/>
</dbReference>
<evidence type="ECO:0000256" key="3">
    <source>
        <dbReference type="ARBA" id="ARBA00023012"/>
    </source>
</evidence>
<dbReference type="InterPro" id="IPR013767">
    <property type="entry name" value="PAS_fold"/>
</dbReference>
<protein>
    <submittedName>
        <fullName evidence="8">PAS domain S-box protein</fullName>
    </submittedName>
</protein>
<evidence type="ECO:0000259" key="7">
    <source>
        <dbReference type="PROSITE" id="PS50113"/>
    </source>
</evidence>
<keyword evidence="1" id="KW-0808">Transferase</keyword>
<dbReference type="AlphaFoldDB" id="A0A971M5D9"/>
<gene>
    <name evidence="8" type="ORF">GXY80_09620</name>
</gene>
<dbReference type="GO" id="GO:0006355">
    <property type="term" value="P:regulation of DNA-templated transcription"/>
    <property type="evidence" value="ECO:0007669"/>
    <property type="project" value="InterPro"/>
</dbReference>
<evidence type="ECO:0000256" key="1">
    <source>
        <dbReference type="ARBA" id="ARBA00022679"/>
    </source>
</evidence>
<dbReference type="InterPro" id="IPR003594">
    <property type="entry name" value="HATPase_dom"/>
</dbReference>
<dbReference type="GO" id="GO:0016020">
    <property type="term" value="C:membrane"/>
    <property type="evidence" value="ECO:0007669"/>
    <property type="project" value="InterPro"/>
</dbReference>
<dbReference type="EMBL" id="JAAYEE010000167">
    <property type="protein sequence ID" value="NLW35722.1"/>
    <property type="molecule type" value="Genomic_DNA"/>
</dbReference>
<feature type="domain" description="Histidine kinase" evidence="5">
    <location>
        <begin position="304"/>
        <end position="496"/>
    </location>
</feature>
<dbReference type="SUPFAM" id="SSF55874">
    <property type="entry name" value="ATPase domain of HSP90 chaperone/DNA topoisomerase II/histidine kinase"/>
    <property type="match status" value="1"/>
</dbReference>
<organism evidence="8 9">
    <name type="scientific">Syntrophorhabdus aromaticivorans</name>
    <dbReference type="NCBI Taxonomy" id="328301"/>
    <lineage>
        <taxon>Bacteria</taxon>
        <taxon>Pseudomonadati</taxon>
        <taxon>Thermodesulfobacteriota</taxon>
        <taxon>Syntrophorhabdia</taxon>
        <taxon>Syntrophorhabdales</taxon>
        <taxon>Syntrophorhabdaceae</taxon>
        <taxon>Syntrophorhabdus</taxon>
    </lineage>
</organism>
<proteinExistence type="predicted"/>
<dbReference type="Pfam" id="PF02518">
    <property type="entry name" value="HATPase_c"/>
    <property type="match status" value="1"/>
</dbReference>
<dbReference type="InterPro" id="IPR013655">
    <property type="entry name" value="PAS_fold_3"/>
</dbReference>
<feature type="domain" description="PAS" evidence="6">
    <location>
        <begin position="175"/>
        <end position="223"/>
    </location>
</feature>
<dbReference type="InterPro" id="IPR035965">
    <property type="entry name" value="PAS-like_dom_sf"/>
</dbReference>
<dbReference type="Pfam" id="PF07730">
    <property type="entry name" value="HisKA_3"/>
    <property type="match status" value="1"/>
</dbReference>
<comment type="caution">
    <text evidence="8">The sequence shown here is derived from an EMBL/GenBank/DDBJ whole genome shotgun (WGS) entry which is preliminary data.</text>
</comment>
<accession>A0A971M5D9</accession>
<dbReference type="SMART" id="SM00086">
    <property type="entry name" value="PAC"/>
    <property type="match status" value="2"/>
</dbReference>
<reference evidence="8" key="1">
    <citation type="journal article" date="2020" name="Biotechnol. Biofuels">
        <title>New insights from the biogas microbiome by comprehensive genome-resolved metagenomics of nearly 1600 species originating from multiple anaerobic digesters.</title>
        <authorList>
            <person name="Campanaro S."/>
            <person name="Treu L."/>
            <person name="Rodriguez-R L.M."/>
            <person name="Kovalovszki A."/>
            <person name="Ziels R.M."/>
            <person name="Maus I."/>
            <person name="Zhu X."/>
            <person name="Kougias P.G."/>
            <person name="Basile A."/>
            <person name="Luo G."/>
            <person name="Schluter A."/>
            <person name="Konstantinidis K.T."/>
            <person name="Angelidaki I."/>
        </authorList>
    </citation>
    <scope>NUCLEOTIDE SEQUENCE</scope>
    <source>
        <strain evidence="8">AS06rmzACSIP_7</strain>
    </source>
</reference>
<keyword evidence="3" id="KW-0902">Two-component regulatory system</keyword>
<dbReference type="SMART" id="SM00387">
    <property type="entry name" value="HATPase_c"/>
    <property type="match status" value="1"/>
</dbReference>
<evidence type="ECO:0000256" key="4">
    <source>
        <dbReference type="SAM" id="MobiDB-lite"/>
    </source>
</evidence>
<dbReference type="PROSITE" id="PS50112">
    <property type="entry name" value="PAS"/>
    <property type="match status" value="2"/>
</dbReference>
<feature type="region of interest" description="Disordered" evidence="4">
    <location>
        <begin position="1"/>
        <end position="26"/>
    </location>
</feature>
<keyword evidence="2" id="KW-0418">Kinase</keyword>
<feature type="domain" description="PAC" evidence="7">
    <location>
        <begin position="226"/>
        <end position="278"/>
    </location>
</feature>
<evidence type="ECO:0000313" key="8">
    <source>
        <dbReference type="EMBL" id="NLW35722.1"/>
    </source>
</evidence>
<dbReference type="PANTHER" id="PTHR24421:SF59">
    <property type="entry name" value="OXYGEN SENSOR HISTIDINE KINASE NREB"/>
    <property type="match status" value="1"/>
</dbReference>
<dbReference type="PROSITE" id="PS50113">
    <property type="entry name" value="PAC"/>
    <property type="match status" value="2"/>
</dbReference>
<evidence type="ECO:0000259" key="5">
    <source>
        <dbReference type="PROSITE" id="PS50109"/>
    </source>
</evidence>
<feature type="domain" description="PAS" evidence="6">
    <location>
        <begin position="55"/>
        <end position="99"/>
    </location>
</feature>
<dbReference type="CDD" id="cd00130">
    <property type="entry name" value="PAS"/>
    <property type="match status" value="2"/>
</dbReference>
<dbReference type="InterPro" id="IPR001610">
    <property type="entry name" value="PAC"/>
</dbReference>
<dbReference type="Gene3D" id="3.30.565.10">
    <property type="entry name" value="Histidine kinase-like ATPase, C-terminal domain"/>
    <property type="match status" value="1"/>
</dbReference>
<dbReference type="SUPFAM" id="SSF55785">
    <property type="entry name" value="PYP-like sensor domain (PAS domain)"/>
    <property type="match status" value="2"/>
</dbReference>
<evidence type="ECO:0000259" key="6">
    <source>
        <dbReference type="PROSITE" id="PS50112"/>
    </source>
</evidence>